<name>A0A8H6XJF4_9AGAR</name>
<reference evidence="2" key="1">
    <citation type="submission" date="2020-05" db="EMBL/GenBank/DDBJ databases">
        <title>Mycena genomes resolve the evolution of fungal bioluminescence.</title>
        <authorList>
            <person name="Tsai I.J."/>
        </authorList>
    </citation>
    <scope>NUCLEOTIDE SEQUENCE</scope>
    <source>
        <strain evidence="2">160909Yilan</strain>
    </source>
</reference>
<dbReference type="EMBL" id="JACAZH010000025">
    <property type="protein sequence ID" value="KAF7342675.1"/>
    <property type="molecule type" value="Genomic_DNA"/>
</dbReference>
<evidence type="ECO:0000313" key="2">
    <source>
        <dbReference type="EMBL" id="KAF7342675.1"/>
    </source>
</evidence>
<dbReference type="Proteomes" id="UP000623467">
    <property type="component" value="Unassembled WGS sequence"/>
</dbReference>
<accession>A0A8H6XJF4</accession>
<keyword evidence="3" id="KW-1185">Reference proteome</keyword>
<sequence length="144" mass="15718">MCFSCLFLTGSLPLFSVHASSLPCSPLLLGVLLALRDVHHIHARIAAVCHRHPHAWHELTVEFGATLQKMEDYCRTCTTLLGQMRAHQLPSSNARSVLPCVSSTRGPLRQGEEFRFCTASASGCGHLPGLQLDCGREAIISELI</sequence>
<feature type="chain" id="PRO_5034471000" description="Secreted protein" evidence="1">
    <location>
        <begin position="20"/>
        <end position="144"/>
    </location>
</feature>
<gene>
    <name evidence="2" type="ORF">MSAN_02025300</name>
</gene>
<organism evidence="2 3">
    <name type="scientific">Mycena sanguinolenta</name>
    <dbReference type="NCBI Taxonomy" id="230812"/>
    <lineage>
        <taxon>Eukaryota</taxon>
        <taxon>Fungi</taxon>
        <taxon>Dikarya</taxon>
        <taxon>Basidiomycota</taxon>
        <taxon>Agaricomycotina</taxon>
        <taxon>Agaricomycetes</taxon>
        <taxon>Agaricomycetidae</taxon>
        <taxon>Agaricales</taxon>
        <taxon>Marasmiineae</taxon>
        <taxon>Mycenaceae</taxon>
        <taxon>Mycena</taxon>
    </lineage>
</organism>
<keyword evidence="1" id="KW-0732">Signal</keyword>
<protein>
    <recommendedName>
        <fullName evidence="4">Secreted protein</fullName>
    </recommendedName>
</protein>
<evidence type="ECO:0000313" key="3">
    <source>
        <dbReference type="Proteomes" id="UP000623467"/>
    </source>
</evidence>
<evidence type="ECO:0008006" key="4">
    <source>
        <dbReference type="Google" id="ProtNLM"/>
    </source>
</evidence>
<proteinExistence type="predicted"/>
<evidence type="ECO:0000256" key="1">
    <source>
        <dbReference type="SAM" id="SignalP"/>
    </source>
</evidence>
<dbReference type="AlphaFoldDB" id="A0A8H6XJF4"/>
<comment type="caution">
    <text evidence="2">The sequence shown here is derived from an EMBL/GenBank/DDBJ whole genome shotgun (WGS) entry which is preliminary data.</text>
</comment>
<feature type="signal peptide" evidence="1">
    <location>
        <begin position="1"/>
        <end position="19"/>
    </location>
</feature>